<evidence type="ECO:0000256" key="7">
    <source>
        <dbReference type="ARBA" id="ARBA00022692"/>
    </source>
</evidence>
<dbReference type="SUPFAM" id="SSF161098">
    <property type="entry name" value="MetI-like"/>
    <property type="match status" value="1"/>
</dbReference>
<feature type="transmembrane region" description="Helical" evidence="11">
    <location>
        <begin position="12"/>
        <end position="31"/>
    </location>
</feature>
<feature type="transmembrane region" description="Helical" evidence="11">
    <location>
        <begin position="241"/>
        <end position="262"/>
    </location>
</feature>
<evidence type="ECO:0000256" key="6">
    <source>
        <dbReference type="ARBA" id="ARBA00022597"/>
    </source>
</evidence>
<evidence type="ECO:0000313" key="14">
    <source>
        <dbReference type="Proteomes" id="UP001180487"/>
    </source>
</evidence>
<feature type="transmembrane region" description="Helical" evidence="11">
    <location>
        <begin position="74"/>
        <end position="94"/>
    </location>
</feature>
<dbReference type="InterPro" id="IPR035906">
    <property type="entry name" value="MetI-like_sf"/>
</dbReference>
<reference evidence="13 14" key="1">
    <citation type="submission" date="2023-07" db="EMBL/GenBank/DDBJ databases">
        <title>Sorghum-associated microbial communities from plants grown in Nebraska, USA.</title>
        <authorList>
            <person name="Schachtman D."/>
        </authorList>
    </citation>
    <scope>NUCLEOTIDE SEQUENCE [LARGE SCALE GENOMIC DNA]</scope>
    <source>
        <strain evidence="13 14">BE313</strain>
    </source>
</reference>
<proteinExistence type="inferred from homology"/>
<dbReference type="CDD" id="cd06261">
    <property type="entry name" value="TM_PBP2"/>
    <property type="match status" value="1"/>
</dbReference>
<evidence type="ECO:0000256" key="11">
    <source>
        <dbReference type="RuleBase" id="RU363032"/>
    </source>
</evidence>
<gene>
    <name evidence="13" type="ORF">J2X19_000114</name>
</gene>
<keyword evidence="4 11" id="KW-0813">Transport</keyword>
<evidence type="ECO:0000256" key="3">
    <source>
        <dbReference type="ARBA" id="ARBA00009047"/>
    </source>
</evidence>
<keyword evidence="9 11" id="KW-0472">Membrane</keyword>
<comment type="similarity">
    <text evidence="3">Belongs to the binding-protein-dependent transport system permease family. MalFG subfamily.</text>
</comment>
<comment type="caution">
    <text evidence="13">The sequence shown here is derived from an EMBL/GenBank/DDBJ whole genome shotgun (WGS) entry which is preliminary data.</text>
</comment>
<dbReference type="Proteomes" id="UP001180487">
    <property type="component" value="Unassembled WGS sequence"/>
</dbReference>
<dbReference type="InterPro" id="IPR050901">
    <property type="entry name" value="BP-dep_ABC_trans_perm"/>
</dbReference>
<comment type="function">
    <text evidence="1">Part of the ABC transporter complex MalEFGK involved in maltose/maltodextrin import. Probably responsible for the translocation of the substrate across the membrane.</text>
</comment>
<dbReference type="PANTHER" id="PTHR32243:SF50">
    <property type="entry name" value="MALTOSE_MALTODEXTRIN TRANSPORT SYSTEM PERMEASE PROTEIN MALG"/>
    <property type="match status" value="1"/>
</dbReference>
<evidence type="ECO:0000256" key="5">
    <source>
        <dbReference type="ARBA" id="ARBA00022475"/>
    </source>
</evidence>
<dbReference type="InterPro" id="IPR000515">
    <property type="entry name" value="MetI-like"/>
</dbReference>
<dbReference type="EMBL" id="JAVDXT010000001">
    <property type="protein sequence ID" value="MDR7375456.1"/>
    <property type="molecule type" value="Genomic_DNA"/>
</dbReference>
<sequence>MHIHRSEKILSWTVLTVLVLTVLIPLSWAVFTSLKSETSVIAYPPTFLPTDPSLSAYKAVFRNQTFASDLFNSVFYALAAVALAVLLSAPAGYAASRFEFRGKRAVMLLILSTSMVPAVALLVPTYYLLDKLGLLNNPMVIIVLQAARLVPQTVWFMQNFVDAVPRELDEATQVDGASHWQTFTKIILPLVRPGIAASAVIGVITTWNDYITVAAFAPEVAYRTLQVALVNQVFDSIGITWSYVMAFAVVCSIPIVAIFMLAQRWFISGLTAGAVKG</sequence>
<name>A0ABU2C298_9BURK</name>
<evidence type="ECO:0000256" key="2">
    <source>
        <dbReference type="ARBA" id="ARBA00004651"/>
    </source>
</evidence>
<dbReference type="PANTHER" id="PTHR32243">
    <property type="entry name" value="MALTOSE TRANSPORT SYSTEM PERMEASE-RELATED"/>
    <property type="match status" value="1"/>
</dbReference>
<keyword evidence="14" id="KW-1185">Reference proteome</keyword>
<keyword evidence="6" id="KW-0762">Sugar transport</keyword>
<dbReference type="Gene3D" id="1.10.3720.10">
    <property type="entry name" value="MetI-like"/>
    <property type="match status" value="1"/>
</dbReference>
<evidence type="ECO:0000256" key="4">
    <source>
        <dbReference type="ARBA" id="ARBA00022448"/>
    </source>
</evidence>
<evidence type="ECO:0000256" key="1">
    <source>
        <dbReference type="ARBA" id="ARBA00002264"/>
    </source>
</evidence>
<evidence type="ECO:0000259" key="12">
    <source>
        <dbReference type="PROSITE" id="PS50928"/>
    </source>
</evidence>
<keyword evidence="8 11" id="KW-1133">Transmembrane helix</keyword>
<feature type="transmembrane region" description="Helical" evidence="11">
    <location>
        <begin position="106"/>
        <end position="129"/>
    </location>
</feature>
<keyword evidence="5" id="KW-1003">Cell membrane</keyword>
<dbReference type="Pfam" id="PF00528">
    <property type="entry name" value="BPD_transp_1"/>
    <property type="match status" value="1"/>
</dbReference>
<evidence type="ECO:0000256" key="9">
    <source>
        <dbReference type="ARBA" id="ARBA00023136"/>
    </source>
</evidence>
<protein>
    <recommendedName>
        <fullName evidence="10">Maltose/maltodextrin transport system permease protein MalG</fullName>
    </recommendedName>
</protein>
<organism evidence="13 14">
    <name type="scientific">Rhodoferax ferrireducens</name>
    <dbReference type="NCBI Taxonomy" id="192843"/>
    <lineage>
        <taxon>Bacteria</taxon>
        <taxon>Pseudomonadati</taxon>
        <taxon>Pseudomonadota</taxon>
        <taxon>Betaproteobacteria</taxon>
        <taxon>Burkholderiales</taxon>
        <taxon>Comamonadaceae</taxon>
        <taxon>Rhodoferax</taxon>
    </lineage>
</organism>
<evidence type="ECO:0000256" key="10">
    <source>
        <dbReference type="ARBA" id="ARBA00041109"/>
    </source>
</evidence>
<dbReference type="PROSITE" id="PS50928">
    <property type="entry name" value="ABC_TM1"/>
    <property type="match status" value="1"/>
</dbReference>
<evidence type="ECO:0000313" key="13">
    <source>
        <dbReference type="EMBL" id="MDR7375456.1"/>
    </source>
</evidence>
<dbReference type="RefSeq" id="WP_310369696.1">
    <property type="nucleotide sequence ID" value="NZ_JAVDXT010000001.1"/>
</dbReference>
<evidence type="ECO:0000256" key="8">
    <source>
        <dbReference type="ARBA" id="ARBA00022989"/>
    </source>
</evidence>
<comment type="subcellular location">
    <subcellularLocation>
        <location evidence="2 11">Cell membrane</location>
        <topology evidence="2 11">Multi-pass membrane protein</topology>
    </subcellularLocation>
</comment>
<feature type="domain" description="ABC transmembrane type-1" evidence="12">
    <location>
        <begin position="70"/>
        <end position="262"/>
    </location>
</feature>
<keyword evidence="7 11" id="KW-0812">Transmembrane</keyword>
<accession>A0ABU2C298</accession>